<name>A0A5C6AVR2_9BACT</name>
<proteinExistence type="inferred from homology"/>
<dbReference type="EC" id="2.6.1.21" evidence="2"/>
<accession>A0A5C6AVR2</accession>
<organism evidence="2 3">
    <name type="scientific">Neorhodopirellula pilleata</name>
    <dbReference type="NCBI Taxonomy" id="2714738"/>
    <lineage>
        <taxon>Bacteria</taxon>
        <taxon>Pseudomonadati</taxon>
        <taxon>Planctomycetota</taxon>
        <taxon>Planctomycetia</taxon>
        <taxon>Pirellulales</taxon>
        <taxon>Pirellulaceae</taxon>
        <taxon>Neorhodopirellula</taxon>
    </lineage>
</organism>
<keyword evidence="2" id="KW-0032">Aminotransferase</keyword>
<dbReference type="SUPFAM" id="SSF56752">
    <property type="entry name" value="D-aminoacid aminotransferase-like PLP-dependent enzymes"/>
    <property type="match status" value="1"/>
</dbReference>
<gene>
    <name evidence="2" type="primary">dat</name>
    <name evidence="2" type="ORF">Pla100_07750</name>
</gene>
<dbReference type="AlphaFoldDB" id="A0A5C6AVR2"/>
<dbReference type="PANTHER" id="PTHR42743">
    <property type="entry name" value="AMINO-ACID AMINOTRANSFERASE"/>
    <property type="match status" value="1"/>
</dbReference>
<dbReference type="InterPro" id="IPR001544">
    <property type="entry name" value="Aminotrans_IV"/>
</dbReference>
<protein>
    <submittedName>
        <fullName evidence="2">D-alanine aminotransferase</fullName>
        <ecNumber evidence="2">2.6.1.21</ecNumber>
    </submittedName>
</protein>
<reference evidence="2 3" key="1">
    <citation type="submission" date="2019-02" db="EMBL/GenBank/DDBJ databases">
        <title>Deep-cultivation of Planctomycetes and their phenomic and genomic characterization uncovers novel biology.</title>
        <authorList>
            <person name="Wiegand S."/>
            <person name="Jogler M."/>
            <person name="Boedeker C."/>
            <person name="Pinto D."/>
            <person name="Vollmers J."/>
            <person name="Rivas-Marin E."/>
            <person name="Kohn T."/>
            <person name="Peeters S.H."/>
            <person name="Heuer A."/>
            <person name="Rast P."/>
            <person name="Oberbeckmann S."/>
            <person name="Bunk B."/>
            <person name="Jeske O."/>
            <person name="Meyerdierks A."/>
            <person name="Storesund J.E."/>
            <person name="Kallscheuer N."/>
            <person name="Luecker S."/>
            <person name="Lage O.M."/>
            <person name="Pohl T."/>
            <person name="Merkel B.J."/>
            <person name="Hornburger P."/>
            <person name="Mueller R.-W."/>
            <person name="Bruemmer F."/>
            <person name="Labrenz M."/>
            <person name="Spormann A.M."/>
            <person name="Op Den Camp H."/>
            <person name="Overmann J."/>
            <person name="Amann R."/>
            <person name="Jetten M.S.M."/>
            <person name="Mascher T."/>
            <person name="Medema M.H."/>
            <person name="Devos D.P."/>
            <person name="Kaster A.-K."/>
            <person name="Ovreas L."/>
            <person name="Rohde M."/>
            <person name="Galperin M.Y."/>
            <person name="Jogler C."/>
        </authorList>
    </citation>
    <scope>NUCLEOTIDE SEQUENCE [LARGE SCALE GENOMIC DNA]</scope>
    <source>
        <strain evidence="2 3">Pla100</strain>
    </source>
</reference>
<dbReference type="InterPro" id="IPR043132">
    <property type="entry name" value="BCAT-like_C"/>
</dbReference>
<dbReference type="PANTHER" id="PTHR42743:SF4">
    <property type="entry name" value="BRANCHED-CHAIN-AMINO-ACID AMINOTRANSFERASE-RELATED"/>
    <property type="match status" value="1"/>
</dbReference>
<dbReference type="Proteomes" id="UP000316213">
    <property type="component" value="Unassembled WGS sequence"/>
</dbReference>
<sequence length="277" mass="31197">MPIEDLGFRQGVTAVERLRTYDRRPFAVDRHLQRFAQTLRSIGMDASVSMDAIERLIDEIIDRNRDWVSQQVDVGITVWATPGRRLSNQGGVTYAVHLNPIDHEAVRIRRTEGQSVVLTDIRQPAPDCWPRSAKVRSRLHYFLADQQSESIRRGSTGVLRDEDDSWTESSVANLALVVDDELVFAPVDRVLPGVTQCIVREIAWNQGIDCRNQLIQTVDIGRAQAMLLMGTDTGLWFASEVWDGQGNCIRSFDRPTKVSLTKRLQTAMPQSSTGLPL</sequence>
<dbReference type="GO" id="GO:0047810">
    <property type="term" value="F:D-alanine-2-oxoglutarate aminotransferase activity"/>
    <property type="evidence" value="ECO:0007669"/>
    <property type="project" value="UniProtKB-EC"/>
</dbReference>
<dbReference type="InterPro" id="IPR043131">
    <property type="entry name" value="BCAT-like_N"/>
</dbReference>
<evidence type="ECO:0000313" key="3">
    <source>
        <dbReference type="Proteomes" id="UP000316213"/>
    </source>
</evidence>
<keyword evidence="2" id="KW-0808">Transferase</keyword>
<dbReference type="GO" id="GO:0046394">
    <property type="term" value="P:carboxylic acid biosynthetic process"/>
    <property type="evidence" value="ECO:0007669"/>
    <property type="project" value="UniProtKB-ARBA"/>
</dbReference>
<comment type="similarity">
    <text evidence="1">Belongs to the class-IV pyridoxal-phosphate-dependent aminotransferase family.</text>
</comment>
<dbReference type="InterPro" id="IPR050571">
    <property type="entry name" value="Class-IV_PLP-Dep_Aminotrnsfr"/>
</dbReference>
<dbReference type="Gene3D" id="3.30.470.10">
    <property type="match status" value="1"/>
</dbReference>
<evidence type="ECO:0000256" key="1">
    <source>
        <dbReference type="ARBA" id="ARBA00009320"/>
    </source>
</evidence>
<dbReference type="InterPro" id="IPR036038">
    <property type="entry name" value="Aminotransferase-like"/>
</dbReference>
<dbReference type="Gene3D" id="3.20.10.10">
    <property type="entry name" value="D-amino Acid Aminotransferase, subunit A, domain 2"/>
    <property type="match status" value="1"/>
</dbReference>
<comment type="caution">
    <text evidence="2">The sequence shown here is derived from an EMBL/GenBank/DDBJ whole genome shotgun (WGS) entry which is preliminary data.</text>
</comment>
<evidence type="ECO:0000313" key="2">
    <source>
        <dbReference type="EMBL" id="TWU03840.1"/>
    </source>
</evidence>
<dbReference type="Pfam" id="PF01063">
    <property type="entry name" value="Aminotran_4"/>
    <property type="match status" value="1"/>
</dbReference>
<keyword evidence="3" id="KW-1185">Reference proteome</keyword>
<dbReference type="EMBL" id="SJPM01000001">
    <property type="protein sequence ID" value="TWU03840.1"/>
    <property type="molecule type" value="Genomic_DNA"/>
</dbReference>